<keyword evidence="1" id="KW-0812">Transmembrane</keyword>
<organism evidence="2 3">
    <name type="scientific">Undibacterium hunanense</name>
    <dbReference type="NCBI Taxonomy" id="2762292"/>
    <lineage>
        <taxon>Bacteria</taxon>
        <taxon>Pseudomonadati</taxon>
        <taxon>Pseudomonadota</taxon>
        <taxon>Betaproteobacteria</taxon>
        <taxon>Burkholderiales</taxon>
        <taxon>Oxalobacteraceae</taxon>
        <taxon>Undibacterium</taxon>
    </lineage>
</organism>
<evidence type="ECO:0000313" key="2">
    <source>
        <dbReference type="EMBL" id="MBC3921030.1"/>
    </source>
</evidence>
<keyword evidence="3" id="KW-1185">Reference proteome</keyword>
<dbReference type="EMBL" id="JACOGF010000023">
    <property type="protein sequence ID" value="MBC3921030.1"/>
    <property type="molecule type" value="Genomic_DNA"/>
</dbReference>
<dbReference type="RefSeq" id="WP_186950864.1">
    <property type="nucleotide sequence ID" value="NZ_JACOGF010000023.1"/>
</dbReference>
<dbReference type="Proteomes" id="UP000650424">
    <property type="component" value="Unassembled WGS sequence"/>
</dbReference>
<name>A0ABR6ZZL3_9BURK</name>
<evidence type="ECO:0000256" key="1">
    <source>
        <dbReference type="SAM" id="Phobius"/>
    </source>
</evidence>
<accession>A0ABR6ZZL3</accession>
<gene>
    <name evidence="2" type="ORF">H8L32_26440</name>
</gene>
<reference evidence="2 3" key="1">
    <citation type="submission" date="2020-08" db="EMBL/GenBank/DDBJ databases">
        <title>Novel species isolated from subtropical streams in China.</title>
        <authorList>
            <person name="Lu H."/>
        </authorList>
    </citation>
    <scope>NUCLEOTIDE SEQUENCE [LARGE SCALE GENOMIC DNA]</scope>
    <source>
        <strain evidence="2 3">CY18W</strain>
    </source>
</reference>
<feature type="transmembrane region" description="Helical" evidence="1">
    <location>
        <begin position="21"/>
        <end position="43"/>
    </location>
</feature>
<keyword evidence="1" id="KW-1133">Transmembrane helix</keyword>
<keyword evidence="1" id="KW-0472">Membrane</keyword>
<proteinExistence type="predicted"/>
<comment type="caution">
    <text evidence="2">The sequence shown here is derived from an EMBL/GenBank/DDBJ whole genome shotgun (WGS) entry which is preliminary data.</text>
</comment>
<sequence>MAIKSILNVTAAAGVKLSTRIIAYTAFGIVFNLFLLIFFSSSAGRNSSAVPWVLLLLMALASPVVYFIMGKKQGTATALHFIMDEHGDDLSRFVVGKLADTYPQLLDSTQAKGGAIHEKLSAVITSISQQSTINKAIFDKLLEKFDFISIVTRVMEKTSTEGATTQDEKVDRIASALKSEINVGTLKPDMRQTQILVAGNAGVALVCAWVLPVIFR</sequence>
<feature type="transmembrane region" description="Helical" evidence="1">
    <location>
        <begin position="49"/>
        <end position="69"/>
    </location>
</feature>
<feature type="transmembrane region" description="Helical" evidence="1">
    <location>
        <begin position="195"/>
        <end position="215"/>
    </location>
</feature>
<evidence type="ECO:0000313" key="3">
    <source>
        <dbReference type="Proteomes" id="UP000650424"/>
    </source>
</evidence>
<protein>
    <submittedName>
        <fullName evidence="2">Uncharacterized protein</fullName>
    </submittedName>
</protein>